<evidence type="ECO:0000259" key="3">
    <source>
        <dbReference type="Pfam" id="PF01968"/>
    </source>
</evidence>
<dbReference type="PANTHER" id="PTHR11365">
    <property type="entry name" value="5-OXOPROLINASE RELATED"/>
    <property type="match status" value="1"/>
</dbReference>
<comment type="caution">
    <text evidence="6">The sequence shown here is derived from an EMBL/GenBank/DDBJ whole genome shotgun (WGS) entry which is preliminary data.</text>
</comment>
<dbReference type="GO" id="GO:0005829">
    <property type="term" value="C:cytosol"/>
    <property type="evidence" value="ECO:0007669"/>
    <property type="project" value="TreeGrafter"/>
</dbReference>
<feature type="region of interest" description="Disordered" evidence="2">
    <location>
        <begin position="1278"/>
        <end position="1319"/>
    </location>
</feature>
<evidence type="ECO:0000259" key="5">
    <source>
        <dbReference type="Pfam" id="PF05378"/>
    </source>
</evidence>
<evidence type="ECO:0000313" key="7">
    <source>
        <dbReference type="Proteomes" id="UP000319663"/>
    </source>
</evidence>
<dbReference type="Pfam" id="PF02538">
    <property type="entry name" value="Hydantoinase_B"/>
    <property type="match status" value="1"/>
</dbReference>
<dbReference type="Pfam" id="PF05378">
    <property type="entry name" value="Hydant_A_N"/>
    <property type="match status" value="1"/>
</dbReference>
<gene>
    <name evidence="6" type="ORF">MPDQ_005407</name>
</gene>
<dbReference type="PANTHER" id="PTHR11365:SF26">
    <property type="entry name" value="5-OXOPROLINASE"/>
    <property type="match status" value="1"/>
</dbReference>
<feature type="domain" description="Hydantoinase/oxoprolinase N-terminal" evidence="5">
    <location>
        <begin position="8"/>
        <end position="226"/>
    </location>
</feature>
<dbReference type="InterPro" id="IPR045079">
    <property type="entry name" value="Oxoprolinase-like"/>
</dbReference>
<accession>A0A507QWF4</accession>
<dbReference type="InterPro" id="IPR002821">
    <property type="entry name" value="Hydantoinase_A"/>
</dbReference>
<name>A0A507QWF4_MONPU</name>
<organism evidence="6 7">
    <name type="scientific">Monascus purpureus</name>
    <name type="common">Red mold</name>
    <name type="synonym">Monascus anka</name>
    <dbReference type="NCBI Taxonomy" id="5098"/>
    <lineage>
        <taxon>Eukaryota</taxon>
        <taxon>Fungi</taxon>
        <taxon>Dikarya</taxon>
        <taxon>Ascomycota</taxon>
        <taxon>Pezizomycotina</taxon>
        <taxon>Eurotiomycetes</taxon>
        <taxon>Eurotiomycetidae</taxon>
        <taxon>Eurotiales</taxon>
        <taxon>Aspergillaceae</taxon>
        <taxon>Monascus</taxon>
    </lineage>
</organism>
<feature type="compositionally biased region" description="Polar residues" evidence="2">
    <location>
        <begin position="1285"/>
        <end position="1295"/>
    </location>
</feature>
<dbReference type="Pfam" id="PF01968">
    <property type="entry name" value="Hydantoinase_A"/>
    <property type="match status" value="1"/>
</dbReference>
<evidence type="ECO:0000256" key="2">
    <source>
        <dbReference type="SAM" id="MobiDB-lite"/>
    </source>
</evidence>
<dbReference type="InterPro" id="IPR003692">
    <property type="entry name" value="Hydantoinase_B"/>
</dbReference>
<proteinExistence type="inferred from homology"/>
<comment type="similarity">
    <text evidence="1">Belongs to the oxoprolinase family.</text>
</comment>
<dbReference type="Proteomes" id="UP000319663">
    <property type="component" value="Unassembled WGS sequence"/>
</dbReference>
<dbReference type="GO" id="GO:0017168">
    <property type="term" value="F:5-oxoprolinase (ATP-hydrolyzing) activity"/>
    <property type="evidence" value="ECO:0007669"/>
    <property type="project" value="TreeGrafter"/>
</dbReference>
<feature type="domain" description="Hydantoinase B/oxoprolinase" evidence="4">
    <location>
        <begin position="756"/>
        <end position="1286"/>
    </location>
</feature>
<evidence type="ECO:0008006" key="8">
    <source>
        <dbReference type="Google" id="ProtNLM"/>
    </source>
</evidence>
<feature type="domain" description="Hydantoinase A/oxoprolinase" evidence="3">
    <location>
        <begin position="246"/>
        <end position="543"/>
    </location>
</feature>
<dbReference type="STRING" id="5098.A0A507QWF4"/>
<keyword evidence="7" id="KW-1185">Reference proteome</keyword>
<dbReference type="EMBL" id="VIFY01000038">
    <property type="protein sequence ID" value="TQB73928.1"/>
    <property type="molecule type" value="Genomic_DNA"/>
</dbReference>
<evidence type="ECO:0000259" key="4">
    <source>
        <dbReference type="Pfam" id="PF02538"/>
    </source>
</evidence>
<dbReference type="InterPro" id="IPR008040">
    <property type="entry name" value="Hydant_A_N"/>
</dbReference>
<evidence type="ECO:0000313" key="6">
    <source>
        <dbReference type="EMBL" id="TQB73928.1"/>
    </source>
</evidence>
<dbReference type="GO" id="GO:0006749">
    <property type="term" value="P:glutathione metabolic process"/>
    <property type="evidence" value="ECO:0007669"/>
    <property type="project" value="TreeGrafter"/>
</dbReference>
<protein>
    <recommendedName>
        <fullName evidence="8">5-oxoprolinase</fullName>
    </recommendedName>
</protein>
<sequence length="1319" mass="142121">MPAATGIRISIDRGGTFTDVIATGVPGHDQPVVLKLLSEDPANYADAPIEGIRRVLSLAQKDEVPRGTPLDTALIESVRMGTTVATNALLERRGARCALLTTAGFGDLLAIGTQSRPDIFDLAVRKPDALYERVVEVAERVTMEEFSESRRPDPEKTRKALETDPDVVKCESGDVIRILERPDLAKVREDIQALYEDGIRSIAIAFAHSYVFPDHERQVAEIARDIGFTFCSLSSDLSASIKLVSRGLSAAADAYLTPVTRRYIDGFRHGFDGALEGKNAIQCDFMMSDGGLTSWKSFTGVRAILSGPAGGYVGFARTSYSDQDGRPVIGFDMQGGTSTDVSRFGGSFEHVFESTTAGVTLQTPQLDINTVAAGGGSILHCRNALFYVGPDSAGAHPGPACYRKGGPLAVTDANLLLGRLLPEYFPSIFGPKENEPLDMKATRALFERMAVQVKRETGKDMSPEDIALGFIDVANETMARPIRALTQARGYEPSAHRLAVFGGAGGQHACDMARLLGINSVIIHKYSSILSAYGMDLAEVTDEAQAPTSETYSPESLASLLKRAEDLKTKVMQRLEGQGITASMIEADVYLSMRLQGTDTNLMIQQPTDSDFAAAFNTEFKREFTYLAENRDILVEAIRVRARSKIHIADNLTPFSEARAIREGALAAVTPQPTKESPVYFKGLGRVSTPVYQLKKLDAGSRIQGPAMIIDNTQTILVQPNCTANIFSKHVLIDVGSGQAKTQAETVSPASPTSVDPILLSVFGHRFMSIAEQMGHTLQKTCVSVAIKERLDFSCALFDSDGGLCANAPHVPVHLGSMQGSVHFQHMLHSKTLKPGDVLVTNHPQAGGTHLPDITVISPAFDAEGKKLLFYVASRAHHLDIGGLAGNSMHPGAKELWEEGAAIISFKLLSEGRFDEEGITKILLEEPAKYPGCYGSRHLSDNLSDLRAQVAANARGIRLITALIQEYGEETVKFYMGAIQATAEASVRQLLTSTAAKLGPILEAEDYFDDGSKIRLKVSIKPDDGSATFDFTGTSPEVYGNANAPTAITMSAAIYTLRCLTATDIPMNQGVLAPVHIILPPGTIINPSPEAAVSTGNALTSQRLVDVILKTFRASAGSQGCMGCLSMFGGPRPDGGWDYAYGETVCGGNGAGPTWHGSPVPTQVHMTNTRATDVEILERRYPLLMREFSIRRGSGGKGRYRGGNGARRIFEAREPLEFSFMSERRTVAPYGMEGGEDGERGLNLRIMKTLDGRFRTVNLGPRSMFVLQPGERFIINTPGGGGWGSPSQAQGVTEETPTKKYHGRAAGSVAAWKEAQEGQ</sequence>
<reference evidence="6 7" key="1">
    <citation type="submission" date="2019-06" db="EMBL/GenBank/DDBJ databases">
        <title>Wine fermentation using esterase from Monascus purpureus.</title>
        <authorList>
            <person name="Geng C."/>
            <person name="Zhang Y."/>
        </authorList>
    </citation>
    <scope>NUCLEOTIDE SEQUENCE [LARGE SCALE GENOMIC DNA]</scope>
    <source>
        <strain evidence="6">HQ1</strain>
    </source>
</reference>
<evidence type="ECO:0000256" key="1">
    <source>
        <dbReference type="ARBA" id="ARBA00010403"/>
    </source>
</evidence>